<dbReference type="Proteomes" id="UP001064390">
    <property type="component" value="Chromosome"/>
</dbReference>
<proteinExistence type="predicted"/>
<keyword evidence="3" id="KW-1185">Reference proteome</keyword>
<name>A0ABY6BSR3_9ACTN</name>
<evidence type="ECO:0000313" key="3">
    <source>
        <dbReference type="Proteomes" id="UP001064390"/>
    </source>
</evidence>
<organism evidence="2 3">
    <name type="scientific">Streptomyces vinaceusdrappus</name>
    <dbReference type="NCBI Taxonomy" id="67376"/>
    <lineage>
        <taxon>Bacteria</taxon>
        <taxon>Bacillati</taxon>
        <taxon>Actinomycetota</taxon>
        <taxon>Actinomycetes</taxon>
        <taxon>Kitasatosporales</taxon>
        <taxon>Streptomycetaceae</taxon>
        <taxon>Streptomyces</taxon>
        <taxon>Streptomyces rochei group</taxon>
    </lineage>
</organism>
<evidence type="ECO:0000256" key="1">
    <source>
        <dbReference type="SAM" id="SignalP"/>
    </source>
</evidence>
<reference evidence="2" key="1">
    <citation type="submission" date="2022-09" db="EMBL/GenBank/DDBJ databases">
        <title>Streptomyces vinaceusdrappus strain AC-40.</title>
        <authorList>
            <person name="Sedeek A.M."/>
            <person name="Salah I."/>
            <person name="Kamel H.L."/>
            <person name="Soltan M.A."/>
            <person name="Elsayed T.R."/>
        </authorList>
    </citation>
    <scope>NUCLEOTIDE SEQUENCE</scope>
    <source>
        <strain evidence="2">AC-40</strain>
    </source>
</reference>
<feature type="signal peptide" evidence="1">
    <location>
        <begin position="1"/>
        <end position="36"/>
    </location>
</feature>
<feature type="chain" id="PRO_5045268203" evidence="1">
    <location>
        <begin position="37"/>
        <end position="81"/>
    </location>
</feature>
<protein>
    <submittedName>
        <fullName evidence="2">Uncharacterized protein</fullName>
    </submittedName>
</protein>
<dbReference type="EMBL" id="CP104697">
    <property type="protein sequence ID" value="UXI78487.1"/>
    <property type="molecule type" value="Genomic_DNA"/>
</dbReference>
<gene>
    <name evidence="2" type="ORF">N6Q81_10730</name>
</gene>
<evidence type="ECO:0000313" key="2">
    <source>
        <dbReference type="EMBL" id="UXI78487.1"/>
    </source>
</evidence>
<dbReference type="RefSeq" id="WP_261698869.1">
    <property type="nucleotide sequence ID" value="NZ_CP104697.1"/>
</dbReference>
<sequence>MTVPSYERKSMRIRSALATVLLTAAMTAGGAATATAFDGPPLHGDEDATCSPYFGAITTDSTGDLYFGGINCRSDDYDIDN</sequence>
<accession>A0ABY6BSR3</accession>
<keyword evidence="1" id="KW-0732">Signal</keyword>